<comment type="caution">
    <text evidence="6">The sequence shown here is derived from an EMBL/GenBank/DDBJ whole genome shotgun (WGS) entry which is preliminary data.</text>
</comment>
<evidence type="ECO:0000313" key="7">
    <source>
        <dbReference type="Proteomes" id="UP000192342"/>
    </source>
</evidence>
<accession>A0A1Y1SEC9</accession>
<dbReference type="Gene3D" id="3.55.30.10">
    <property type="entry name" value="Hsp33 domain"/>
    <property type="match status" value="1"/>
</dbReference>
<dbReference type="InterPro" id="IPR016154">
    <property type="entry name" value="Heat_shock_Hsp33_C"/>
</dbReference>
<keyword evidence="5" id="KW-0676">Redox-active center</keyword>
<evidence type="ECO:0000313" key="6">
    <source>
        <dbReference type="EMBL" id="ORE87348.1"/>
    </source>
</evidence>
<dbReference type="Proteomes" id="UP000192342">
    <property type="component" value="Unassembled WGS sequence"/>
</dbReference>
<evidence type="ECO:0000256" key="3">
    <source>
        <dbReference type="ARBA" id="ARBA00023157"/>
    </source>
</evidence>
<keyword evidence="4" id="KW-0143">Chaperone</keyword>
<keyword evidence="3" id="KW-1015">Disulfide bond</keyword>
<sequence>MKGRLWSLSLPDQPVRGAFVSLGDDWAELVASRAYSADQAGLLGQVMVAMPLLATHLKNPARMSLQISQAGEVKLLTAQAGTDGALRGLIKSDAPSFDLGALSGQLVVTLEPENSNEKYQGIVALDGDDPAAWLRRYFHQSEQVETRLILCADEHGAQGLMLQAVPDQGEAEDVDWQAAMDAMAVDMLPDEPGEWLSVMLGMDLRVSEQPQTVRIHCPCNESSVSRMLVGLGQDEVRSIVEEQGSVSVECGFCGQEYRFDAARADALFTPPSDDAAVH</sequence>
<dbReference type="OrthoDB" id="9793753at2"/>
<dbReference type="GO" id="GO:0042026">
    <property type="term" value="P:protein refolding"/>
    <property type="evidence" value="ECO:0007669"/>
    <property type="project" value="TreeGrafter"/>
</dbReference>
<dbReference type="GO" id="GO:0005737">
    <property type="term" value="C:cytoplasm"/>
    <property type="evidence" value="ECO:0007669"/>
    <property type="project" value="InterPro"/>
</dbReference>
<organism evidence="6 7">
    <name type="scientific">Oceanococcus atlanticus</name>
    <dbReference type="NCBI Taxonomy" id="1317117"/>
    <lineage>
        <taxon>Bacteria</taxon>
        <taxon>Pseudomonadati</taxon>
        <taxon>Pseudomonadota</taxon>
        <taxon>Gammaproteobacteria</taxon>
        <taxon>Chromatiales</taxon>
        <taxon>Oceanococcaceae</taxon>
        <taxon>Oceanococcus</taxon>
    </lineage>
</organism>
<keyword evidence="7" id="KW-1185">Reference proteome</keyword>
<dbReference type="Pfam" id="PF01430">
    <property type="entry name" value="HSP33"/>
    <property type="match status" value="1"/>
</dbReference>
<name>A0A1Y1SEC9_9GAMM</name>
<proteinExistence type="predicted"/>
<dbReference type="AlphaFoldDB" id="A0A1Y1SEC9"/>
<dbReference type="PANTHER" id="PTHR30111:SF1">
    <property type="entry name" value="33 KDA CHAPERONIN"/>
    <property type="match status" value="1"/>
</dbReference>
<evidence type="ECO:0000256" key="4">
    <source>
        <dbReference type="ARBA" id="ARBA00023186"/>
    </source>
</evidence>
<dbReference type="PIRSF" id="PIRSF005261">
    <property type="entry name" value="Heat_shock_Hsp33"/>
    <property type="match status" value="1"/>
</dbReference>
<dbReference type="RefSeq" id="WP_083561591.1">
    <property type="nucleotide sequence ID" value="NZ_AQQV01000002.1"/>
</dbReference>
<dbReference type="SUPFAM" id="SSF118352">
    <property type="entry name" value="HSP33 redox switch-like"/>
    <property type="match status" value="1"/>
</dbReference>
<evidence type="ECO:0000256" key="1">
    <source>
        <dbReference type="ARBA" id="ARBA00022490"/>
    </source>
</evidence>
<evidence type="ECO:0000256" key="2">
    <source>
        <dbReference type="ARBA" id="ARBA00022833"/>
    </source>
</evidence>
<dbReference type="GO" id="GO:0051082">
    <property type="term" value="F:unfolded protein binding"/>
    <property type="evidence" value="ECO:0007669"/>
    <property type="project" value="InterPro"/>
</dbReference>
<dbReference type="EMBL" id="AQQV01000002">
    <property type="protein sequence ID" value="ORE87348.1"/>
    <property type="molecule type" value="Genomic_DNA"/>
</dbReference>
<gene>
    <name evidence="6" type="ORF">ATO7_09912</name>
</gene>
<dbReference type="SUPFAM" id="SSF64397">
    <property type="entry name" value="Hsp33 domain"/>
    <property type="match status" value="1"/>
</dbReference>
<evidence type="ECO:0000256" key="5">
    <source>
        <dbReference type="ARBA" id="ARBA00023284"/>
    </source>
</evidence>
<dbReference type="InterPro" id="IPR000397">
    <property type="entry name" value="Heat_shock_Hsp33"/>
</dbReference>
<protein>
    <submittedName>
        <fullName evidence="6">Hsp33 protein</fullName>
    </submittedName>
</protein>
<dbReference type="STRING" id="1317117.ATO7_09912"/>
<keyword evidence="1" id="KW-0963">Cytoplasm</keyword>
<dbReference type="GO" id="GO:0044183">
    <property type="term" value="F:protein folding chaperone"/>
    <property type="evidence" value="ECO:0007669"/>
    <property type="project" value="TreeGrafter"/>
</dbReference>
<reference evidence="6 7" key="1">
    <citation type="submission" date="2013-04" db="EMBL/GenBank/DDBJ databases">
        <title>Oceanococcus atlanticus 22II-S10r2 Genome Sequencing.</title>
        <authorList>
            <person name="Lai Q."/>
            <person name="Li G."/>
            <person name="Shao Z."/>
        </authorList>
    </citation>
    <scope>NUCLEOTIDE SEQUENCE [LARGE SCALE GENOMIC DNA]</scope>
    <source>
        <strain evidence="6 7">22II-S10r2</strain>
    </source>
</reference>
<dbReference type="Gene3D" id="3.90.1280.10">
    <property type="entry name" value="HSP33 redox switch-like"/>
    <property type="match status" value="1"/>
</dbReference>
<dbReference type="InterPro" id="IPR016153">
    <property type="entry name" value="Heat_shock_Hsp33_N"/>
</dbReference>
<dbReference type="PANTHER" id="PTHR30111">
    <property type="entry name" value="33 KDA CHAPERONIN"/>
    <property type="match status" value="1"/>
</dbReference>
<keyword evidence="2" id="KW-0862">Zinc</keyword>